<dbReference type="InterPro" id="IPR054319">
    <property type="entry name" value="PspC-rel_ToastRack"/>
</dbReference>
<name>A0A7G7WB78_9BACT</name>
<feature type="domain" description="PspC-related transmembrane region" evidence="10">
    <location>
        <begin position="301"/>
        <end position="440"/>
    </location>
</feature>
<dbReference type="Proteomes" id="UP000515489">
    <property type="component" value="Chromosome"/>
</dbReference>
<evidence type="ECO:0000313" key="13">
    <source>
        <dbReference type="Proteomes" id="UP000515489"/>
    </source>
</evidence>
<keyword evidence="4 7" id="KW-1133">Transmembrane helix</keyword>
<dbReference type="InterPro" id="IPR052027">
    <property type="entry name" value="PspC"/>
</dbReference>
<dbReference type="Gene3D" id="2.160.20.120">
    <property type="match status" value="1"/>
</dbReference>
<gene>
    <name evidence="12" type="ORF">H4317_07450</name>
</gene>
<feature type="domain" description="Putative auto-transporter adhesin head GIN" evidence="9">
    <location>
        <begin position="657"/>
        <end position="846"/>
    </location>
</feature>
<dbReference type="AlphaFoldDB" id="A0A7G7WB78"/>
<dbReference type="RefSeq" id="WP_185889497.1">
    <property type="nucleotide sequence ID" value="NZ_CP060202.1"/>
</dbReference>
<feature type="transmembrane region" description="Helical" evidence="7">
    <location>
        <begin position="329"/>
        <end position="357"/>
    </location>
</feature>
<feature type="domain" description="Phage shock protein PspC N-terminal" evidence="8">
    <location>
        <begin position="212"/>
        <end position="268"/>
    </location>
</feature>
<dbReference type="Pfam" id="PF22744">
    <property type="entry name" value="Toast-rack_PspC-Cterm"/>
    <property type="match status" value="1"/>
</dbReference>
<evidence type="ECO:0000256" key="3">
    <source>
        <dbReference type="ARBA" id="ARBA00022692"/>
    </source>
</evidence>
<feature type="transmembrane region" description="Helical" evidence="7">
    <location>
        <begin position="380"/>
        <end position="404"/>
    </location>
</feature>
<evidence type="ECO:0000256" key="2">
    <source>
        <dbReference type="ARBA" id="ARBA00022475"/>
    </source>
</evidence>
<keyword evidence="2" id="KW-1003">Cell membrane</keyword>
<feature type="domain" description="Phage shock protein PspC N-terminal" evidence="8">
    <location>
        <begin position="133"/>
        <end position="199"/>
    </location>
</feature>
<evidence type="ECO:0000256" key="4">
    <source>
        <dbReference type="ARBA" id="ARBA00022989"/>
    </source>
</evidence>
<feature type="compositionally biased region" description="Low complexity" evidence="6">
    <location>
        <begin position="111"/>
        <end position="128"/>
    </location>
</feature>
<reference evidence="12 13" key="1">
    <citation type="submission" date="2020-08" db="EMBL/GenBank/DDBJ databases">
        <title>Hymenobacter sp. S2-20-2 genome sequencing.</title>
        <authorList>
            <person name="Jin L."/>
        </authorList>
    </citation>
    <scope>NUCLEOTIDE SEQUENCE [LARGE SCALE GENOMIC DNA]</scope>
    <source>
        <strain evidence="12 13">S2-20-2</strain>
    </source>
</reference>
<dbReference type="Pfam" id="PF10988">
    <property type="entry name" value="DUF2807"/>
    <property type="match status" value="1"/>
</dbReference>
<evidence type="ECO:0000259" key="11">
    <source>
        <dbReference type="Pfam" id="PF22744"/>
    </source>
</evidence>
<feature type="transmembrane region" description="Helical" evidence="7">
    <location>
        <begin position="164"/>
        <end position="197"/>
    </location>
</feature>
<evidence type="ECO:0000259" key="9">
    <source>
        <dbReference type="Pfam" id="PF10988"/>
    </source>
</evidence>
<evidence type="ECO:0000259" key="8">
    <source>
        <dbReference type="Pfam" id="PF04024"/>
    </source>
</evidence>
<keyword evidence="3 7" id="KW-0812">Transmembrane</keyword>
<dbReference type="InterPro" id="IPR007168">
    <property type="entry name" value="Phageshock_PspC_N"/>
</dbReference>
<sequence>MKKNISINLQGIIFHIEEDGYEVLSRYLAEVKAHFSGYRGHDEIVSDIEGRIAEIFAARLSDMKQVVSLEDVQAVVAKMGRVSDFQSADDAEDDDELLADAVASGTAQGTYAGSGRAYSSTGTGAATAPDEPRQLFRDMSHRKIAGVCAGLAQYFRISAVWVRLIALASLLSPVIGDFIGFLPGVVILSYVVLWIVLPKRYDSPEPTDGTEKQLFRDTDTGKIGGVSAGLAAYLGTDVSLVRILFLVGLFVGFGLILYIILWIAVPEAKTVADRMRMRGDALTLSGIASNARDYDDTTTGNRRPVGTFFEDLAKALNPLLSFVGTAIRIFAGVMLAVIGFSLLVGFTITLGAVLGLIPESQNPTIGNPGFLKMLEEQPTWAWMAGYAATAIPSLALLLIGVGLLLRRALISRMVGWSMFGLWLLSIIGVTVAVARQSREFQYSADVEQTARYAGLTAPVLRLETRRVERDWDQHVDVQLAAADSGQVVEVLQLISAKGASEAEASRTAATSVAYTVRTRGDSTLILDDHFSYQPNARFRDQDVELTLRLPRDRTFRLSEATANWLGDDNFVNGHQPEDVEQYRFRLSGNKLECLECPPEEDRDIDEDSDNEGVNIDIDSEEGEDGDVNIHLDYGGAASFNTNEDYYGSARRTYSESDFHDVSVVGNYRVVIRQGNNYSVRAAGSEAEVRDLRVEREGDELVVHHRSGRRAFFGSNWRSSDRKLLVTIEMPDLNKLNLAGAVRGDVRGFEDNGRLEVVQAGASDLRLKGNFDNLDIQLAGKCRTTLEGQAERLNIDGAGACEVSAANFTARNADVDVAGVSKARINVTETLNADAVGASVVEYSGNPKNVDKDAVGASSIRSMRD</sequence>
<dbReference type="PANTHER" id="PTHR33885">
    <property type="entry name" value="PHAGE SHOCK PROTEIN C"/>
    <property type="match status" value="1"/>
</dbReference>
<feature type="region of interest" description="Disordered" evidence="6">
    <location>
        <begin position="108"/>
        <end position="130"/>
    </location>
</feature>
<feature type="domain" description="PspC-related ToastRack" evidence="11">
    <location>
        <begin position="472"/>
        <end position="598"/>
    </location>
</feature>
<evidence type="ECO:0000256" key="1">
    <source>
        <dbReference type="ARBA" id="ARBA00004162"/>
    </source>
</evidence>
<dbReference type="InterPro" id="IPR021255">
    <property type="entry name" value="DUF2807"/>
</dbReference>
<dbReference type="Pfam" id="PF22571">
    <property type="entry name" value="LiaI-LiaF-TM_PspC"/>
    <property type="match status" value="1"/>
</dbReference>
<protein>
    <submittedName>
        <fullName evidence="12">PspC domain-containing protein</fullName>
    </submittedName>
</protein>
<dbReference type="GO" id="GO:0005886">
    <property type="term" value="C:plasma membrane"/>
    <property type="evidence" value="ECO:0007669"/>
    <property type="project" value="UniProtKB-SubCell"/>
</dbReference>
<accession>A0A7G7WB78</accession>
<evidence type="ECO:0000256" key="5">
    <source>
        <dbReference type="ARBA" id="ARBA00023136"/>
    </source>
</evidence>
<dbReference type="Pfam" id="PF04024">
    <property type="entry name" value="PspC"/>
    <property type="match status" value="2"/>
</dbReference>
<organism evidence="12 13">
    <name type="scientific">Hymenobacter sediminicola</name>
    <dbReference type="NCBI Taxonomy" id="2761579"/>
    <lineage>
        <taxon>Bacteria</taxon>
        <taxon>Pseudomonadati</taxon>
        <taxon>Bacteroidota</taxon>
        <taxon>Cytophagia</taxon>
        <taxon>Cytophagales</taxon>
        <taxon>Hymenobacteraceae</taxon>
        <taxon>Hymenobacter</taxon>
    </lineage>
</organism>
<dbReference type="EMBL" id="CP060202">
    <property type="protein sequence ID" value="QNH63621.1"/>
    <property type="molecule type" value="Genomic_DNA"/>
</dbReference>
<keyword evidence="5 7" id="KW-0472">Membrane</keyword>
<feature type="transmembrane region" description="Helical" evidence="7">
    <location>
        <begin position="243"/>
        <end position="265"/>
    </location>
</feature>
<comment type="subcellular location">
    <subcellularLocation>
        <location evidence="1">Cell membrane</location>
        <topology evidence="1">Single-pass membrane protein</topology>
    </subcellularLocation>
</comment>
<evidence type="ECO:0000256" key="6">
    <source>
        <dbReference type="SAM" id="MobiDB-lite"/>
    </source>
</evidence>
<proteinExistence type="predicted"/>
<dbReference type="InterPro" id="IPR054321">
    <property type="entry name" value="PspC-rel_TM"/>
</dbReference>
<dbReference type="PANTHER" id="PTHR33885:SF3">
    <property type="entry name" value="PHAGE SHOCK PROTEIN C"/>
    <property type="match status" value="1"/>
</dbReference>
<evidence type="ECO:0000259" key="10">
    <source>
        <dbReference type="Pfam" id="PF22571"/>
    </source>
</evidence>
<evidence type="ECO:0000313" key="12">
    <source>
        <dbReference type="EMBL" id="QNH63621.1"/>
    </source>
</evidence>
<feature type="transmembrane region" description="Helical" evidence="7">
    <location>
        <begin position="416"/>
        <end position="434"/>
    </location>
</feature>
<evidence type="ECO:0000256" key="7">
    <source>
        <dbReference type="SAM" id="Phobius"/>
    </source>
</evidence>
<keyword evidence="13" id="KW-1185">Reference proteome</keyword>
<dbReference type="KEGG" id="hsk:H4317_07450"/>